<dbReference type="Proteomes" id="UP000031258">
    <property type="component" value="Unassembled WGS sequence"/>
</dbReference>
<comment type="caution">
    <text evidence="1">The sequence shown here is derived from an EMBL/GenBank/DDBJ whole genome shotgun (WGS) entry which is preliminary data.</text>
</comment>
<evidence type="ECO:0000313" key="2">
    <source>
        <dbReference type="Proteomes" id="UP000031258"/>
    </source>
</evidence>
<protein>
    <submittedName>
        <fullName evidence="1">Uncharacterized protein</fullName>
    </submittedName>
</protein>
<organism evidence="1 2">
    <name type="scientific">Candidatus Jidaibacter acanthamoebae</name>
    <dbReference type="NCBI Taxonomy" id="86105"/>
    <lineage>
        <taxon>Bacteria</taxon>
        <taxon>Pseudomonadati</taxon>
        <taxon>Pseudomonadota</taxon>
        <taxon>Alphaproteobacteria</taxon>
        <taxon>Rickettsiales</taxon>
        <taxon>Candidatus Midichloriaceae</taxon>
        <taxon>Candidatus Jidaibacter</taxon>
    </lineage>
</organism>
<name>A0A0C1QG30_9RICK</name>
<dbReference type="OrthoDB" id="9798656at2"/>
<accession>A0A0C1QG30</accession>
<sequence length="396" mass="44910">MGGFEDPVSTFNSICTHLNGAGAFQPGFEKFKASDILKNLFSESSFDNQDIQDFILYWTQTAFNRKVNQERASLATMDWMQANDLKKDYFENAKIMGLVTAKVPLAESYDETWVLGSAALPLIWKMDNLKNTKELKGVNLGFERFLTGKRELSNMGALESPGFIKKVADFIGVRYIDEPNSFIERSDGRQYLNYAEGETKKVYESDLVRYIYQDCFNKPLDEQNLIDVAAREGTARPDTGDTIKAALNKLIQEAEEKEEFKTGKEIIILITSIQPHIERQRIGAQRIIDNELKNKGFAHIKISTHALAPELNEQVALANISILHSDMATLISEQYLKITEGKEAKRDASHLMFQSRQQYLKENLPPMPEPVLLGEMVREEFPLEIALKEVGSHLSL</sequence>
<dbReference type="RefSeq" id="WP_039458434.1">
    <property type="nucleotide sequence ID" value="NZ_JSWE01000184.1"/>
</dbReference>
<gene>
    <name evidence="1" type="ORF">NF27_HQ00470</name>
</gene>
<reference evidence="1 2" key="1">
    <citation type="submission" date="2014-11" db="EMBL/GenBank/DDBJ databases">
        <title>A Rickettsiales Symbiont of Amoebae With Ancient Features.</title>
        <authorList>
            <person name="Schulz F."/>
            <person name="Martijn J."/>
            <person name="Wascher F."/>
            <person name="Kostanjsek R."/>
            <person name="Ettema T.J."/>
            <person name="Horn M."/>
        </authorList>
    </citation>
    <scope>NUCLEOTIDE SEQUENCE [LARGE SCALE GENOMIC DNA]</scope>
    <source>
        <strain evidence="1 2">UWC36</strain>
    </source>
</reference>
<evidence type="ECO:0000313" key="1">
    <source>
        <dbReference type="EMBL" id="KIE04509.1"/>
    </source>
</evidence>
<dbReference type="EMBL" id="JSWE01000184">
    <property type="protein sequence ID" value="KIE04509.1"/>
    <property type="molecule type" value="Genomic_DNA"/>
</dbReference>
<dbReference type="STRING" id="86105.NF27_HQ00470"/>
<proteinExistence type="predicted"/>
<keyword evidence="2" id="KW-1185">Reference proteome</keyword>
<dbReference type="AlphaFoldDB" id="A0A0C1QG30"/>